<evidence type="ECO:0000313" key="2">
    <source>
        <dbReference type="EMBL" id="RIJ50466.1"/>
    </source>
</evidence>
<reference evidence="2 3" key="1">
    <citation type="submission" date="2018-08" db="EMBL/GenBank/DDBJ databases">
        <title>Pallidiluteibacterium maritimus gen. nov., sp. nov., isolated from coastal sediment.</title>
        <authorList>
            <person name="Zhou L.Y."/>
        </authorList>
    </citation>
    <scope>NUCLEOTIDE SEQUENCE [LARGE SCALE GENOMIC DNA]</scope>
    <source>
        <strain evidence="2 3">XSD2</strain>
    </source>
</reference>
<proteinExistence type="predicted"/>
<feature type="domain" description="MobA-like NTP transferase" evidence="1">
    <location>
        <begin position="25"/>
        <end position="184"/>
    </location>
</feature>
<dbReference type="CDD" id="cd04182">
    <property type="entry name" value="GT_2_like_f"/>
    <property type="match status" value="1"/>
</dbReference>
<organism evidence="2 3">
    <name type="scientific">Maribellus luteus</name>
    <dbReference type="NCBI Taxonomy" id="2305463"/>
    <lineage>
        <taxon>Bacteria</taxon>
        <taxon>Pseudomonadati</taxon>
        <taxon>Bacteroidota</taxon>
        <taxon>Bacteroidia</taxon>
        <taxon>Marinilabiliales</taxon>
        <taxon>Prolixibacteraceae</taxon>
        <taxon>Maribellus</taxon>
    </lineage>
</organism>
<accession>A0A399T2C0</accession>
<dbReference type="Proteomes" id="UP000265926">
    <property type="component" value="Unassembled WGS sequence"/>
</dbReference>
<dbReference type="InterPro" id="IPR017696">
    <property type="entry name" value="Mo_hydrolase_YgfJ"/>
</dbReference>
<dbReference type="PANTHER" id="PTHR43777">
    <property type="entry name" value="MOLYBDENUM COFACTOR CYTIDYLYLTRANSFERASE"/>
    <property type="match status" value="1"/>
</dbReference>
<dbReference type="SUPFAM" id="SSF53448">
    <property type="entry name" value="Nucleotide-diphospho-sugar transferases"/>
    <property type="match status" value="1"/>
</dbReference>
<keyword evidence="2" id="KW-0548">Nucleotidyltransferase</keyword>
<gene>
    <name evidence="2" type="primary">mocA</name>
    <name evidence="2" type="ORF">D1614_00565</name>
</gene>
<protein>
    <submittedName>
        <fullName evidence="2">Molybdenum cofactor cytidylyltransferase</fullName>
        <ecNumber evidence="2">2.7.7.76</ecNumber>
    </submittedName>
</protein>
<comment type="caution">
    <text evidence="2">The sequence shown here is derived from an EMBL/GenBank/DDBJ whole genome shotgun (WGS) entry which is preliminary data.</text>
</comment>
<name>A0A399T2C0_9BACT</name>
<dbReference type="EMBL" id="QWGR01000001">
    <property type="protein sequence ID" value="RIJ50466.1"/>
    <property type="molecule type" value="Genomic_DNA"/>
</dbReference>
<dbReference type="EC" id="2.7.7.76" evidence="2"/>
<dbReference type="Pfam" id="PF12804">
    <property type="entry name" value="NTP_transf_3"/>
    <property type="match status" value="1"/>
</dbReference>
<evidence type="ECO:0000259" key="1">
    <source>
        <dbReference type="Pfam" id="PF12804"/>
    </source>
</evidence>
<keyword evidence="3" id="KW-1185">Reference proteome</keyword>
<sequence length="220" mass="24671">MTSTYQNSADDSQETNQSSKKKVWCLILAAGESTRMKQQKLLMPWNGKTVVEATVEKALASDTDQVLVVTGSHRSEIESLLKPSGVKIVVNESYQDGMLSSVLCGIKTIPSAVDAVLVMLGDQPMIQTSVINRIIEIYQKEGAKIILPVWEEKRGHPVLFDLQFREEMFGLKGNPGLRELLQRYPNDVKELEVDTSEIVEDLDTQEDYQKLKDTYYGGND</sequence>
<keyword evidence="2" id="KW-0808">Transferase</keyword>
<dbReference type="GO" id="GO:0061602">
    <property type="term" value="F:molybdenum cofactor cytidylyltransferase activity"/>
    <property type="evidence" value="ECO:0007669"/>
    <property type="project" value="UniProtKB-EC"/>
</dbReference>
<dbReference type="InterPro" id="IPR025877">
    <property type="entry name" value="MobA-like_NTP_Trfase"/>
</dbReference>
<dbReference type="Gene3D" id="3.90.550.10">
    <property type="entry name" value="Spore Coat Polysaccharide Biosynthesis Protein SpsA, Chain A"/>
    <property type="match status" value="1"/>
</dbReference>
<dbReference type="OrthoDB" id="9779263at2"/>
<evidence type="ECO:0000313" key="3">
    <source>
        <dbReference type="Proteomes" id="UP000265926"/>
    </source>
</evidence>
<dbReference type="RefSeq" id="WP_119435936.1">
    <property type="nucleotide sequence ID" value="NZ_QWGR01000001.1"/>
</dbReference>
<dbReference type="InterPro" id="IPR029044">
    <property type="entry name" value="Nucleotide-diphossugar_trans"/>
</dbReference>
<dbReference type="NCBIfam" id="TIGR03310">
    <property type="entry name" value="matur_MocA_YgfJ"/>
    <property type="match status" value="1"/>
</dbReference>
<dbReference type="PANTHER" id="PTHR43777:SF1">
    <property type="entry name" value="MOLYBDENUM COFACTOR CYTIDYLYLTRANSFERASE"/>
    <property type="match status" value="1"/>
</dbReference>
<dbReference type="AlphaFoldDB" id="A0A399T2C0"/>